<dbReference type="PANTHER" id="PTHR46082">
    <property type="entry name" value="ATP/GTP-BINDING PROTEIN-RELATED"/>
    <property type="match status" value="1"/>
</dbReference>
<name>A0A0U5GRC9_ASPCI</name>
<keyword evidence="5" id="KW-1185">Reference proteome</keyword>
<dbReference type="InterPro" id="IPR053137">
    <property type="entry name" value="NLR-like"/>
</dbReference>
<dbReference type="GO" id="GO:0003824">
    <property type="term" value="F:catalytic activity"/>
    <property type="evidence" value="ECO:0007669"/>
    <property type="project" value="InterPro"/>
</dbReference>
<dbReference type="SUPFAM" id="SSF53167">
    <property type="entry name" value="Purine and uridine phosphorylases"/>
    <property type="match status" value="1"/>
</dbReference>
<keyword evidence="2" id="KW-1133">Transmembrane helix</keyword>
<reference evidence="5" key="1">
    <citation type="journal article" date="2016" name="Genome Announc.">
        <title>Draft genome sequences of fungus Aspergillus calidoustus.</title>
        <authorList>
            <person name="Horn F."/>
            <person name="Linde J."/>
            <person name="Mattern D.J."/>
            <person name="Walther G."/>
            <person name="Guthke R."/>
            <person name="Scherlach K."/>
            <person name="Martin K."/>
            <person name="Brakhage A.A."/>
            <person name="Petzke L."/>
            <person name="Valiante V."/>
        </authorList>
    </citation>
    <scope>NUCLEOTIDE SEQUENCE [LARGE SCALE GENOMIC DNA]</scope>
    <source>
        <strain evidence="5">SF006504</strain>
    </source>
</reference>
<protein>
    <recommendedName>
        <fullName evidence="3">Nucleoside phosphorylase domain-containing protein</fullName>
    </recommendedName>
</protein>
<dbReference type="GO" id="GO:0009116">
    <property type="term" value="P:nucleoside metabolic process"/>
    <property type="evidence" value="ECO:0007669"/>
    <property type="project" value="InterPro"/>
</dbReference>
<dbReference type="OrthoDB" id="1577640at2759"/>
<evidence type="ECO:0000313" key="4">
    <source>
        <dbReference type="EMBL" id="CEN62198.1"/>
    </source>
</evidence>
<evidence type="ECO:0000256" key="1">
    <source>
        <dbReference type="SAM" id="MobiDB-lite"/>
    </source>
</evidence>
<evidence type="ECO:0000256" key="2">
    <source>
        <dbReference type="SAM" id="Phobius"/>
    </source>
</evidence>
<proteinExistence type="predicted"/>
<feature type="transmembrane region" description="Helical" evidence="2">
    <location>
        <begin position="201"/>
        <end position="222"/>
    </location>
</feature>
<feature type="domain" description="Nucleoside phosphorylase" evidence="3">
    <location>
        <begin position="300"/>
        <end position="578"/>
    </location>
</feature>
<accession>A0A0U5GRC9</accession>
<feature type="compositionally biased region" description="Basic and acidic residues" evidence="1">
    <location>
        <begin position="250"/>
        <end position="259"/>
    </location>
</feature>
<keyword evidence="2" id="KW-0812">Transmembrane</keyword>
<evidence type="ECO:0000313" key="5">
    <source>
        <dbReference type="Proteomes" id="UP000054771"/>
    </source>
</evidence>
<evidence type="ECO:0000259" key="3">
    <source>
        <dbReference type="Pfam" id="PF01048"/>
    </source>
</evidence>
<dbReference type="EMBL" id="CDMC01000007">
    <property type="protein sequence ID" value="CEN62198.1"/>
    <property type="molecule type" value="Genomic_DNA"/>
</dbReference>
<organism evidence="4 5">
    <name type="scientific">Aspergillus calidoustus</name>
    <dbReference type="NCBI Taxonomy" id="454130"/>
    <lineage>
        <taxon>Eukaryota</taxon>
        <taxon>Fungi</taxon>
        <taxon>Dikarya</taxon>
        <taxon>Ascomycota</taxon>
        <taxon>Pezizomycotina</taxon>
        <taxon>Eurotiomycetes</taxon>
        <taxon>Eurotiomycetidae</taxon>
        <taxon>Eurotiales</taxon>
        <taxon>Aspergillaceae</taxon>
        <taxon>Aspergillus</taxon>
        <taxon>Aspergillus subgen. Nidulantes</taxon>
    </lineage>
</organism>
<dbReference type="InterPro" id="IPR000845">
    <property type="entry name" value="Nucleoside_phosphorylase_d"/>
</dbReference>
<dbReference type="STRING" id="454130.A0A0U5GRC9"/>
<dbReference type="PANTHER" id="PTHR46082:SF11">
    <property type="entry name" value="AAA+ ATPASE DOMAIN-CONTAINING PROTEIN-RELATED"/>
    <property type="match status" value="1"/>
</dbReference>
<dbReference type="Pfam" id="PF01048">
    <property type="entry name" value="PNP_UDP_1"/>
    <property type="match status" value="1"/>
</dbReference>
<feature type="region of interest" description="Disordered" evidence="1">
    <location>
        <begin position="247"/>
        <end position="267"/>
    </location>
</feature>
<sequence length="603" mass="67228">MVHFILRWDNLISLFIYIPSCYILNVFETEAVIPAIHAAKQRVASTKRSLPVQQQLFIDFFVKVIVGIAFIPDELVRINHHNRGRMRLTFGIPWQIQNQDLSSLSDADTPVVNFKPNRFLTRTWNDSTSDGYQWYSRRAQRSIRDILGTRLLFPDRDCRPPGYSDLIIVVRLVPDWGKITSLFLLMGCLVIAWTNKPAHEVGIFLVVIAALVVAYPACYAFYRLLDKYKLDEGESHDATFAGNVRPQSRFPERTHDRTKPRLQQHNTWNGTGTAIGGRIYRTYSLYAPVQIPCYQDYSVGWISALPIELATARASLDELYDSLPAPKGDDNAYFLGRIGLHNVVITCLPSGRYGPVPAAAVATRMLSTFPSIRFGLMVGIGGGVPSQADIRLGDVVVSKPSVRSGGVLRCGNDFEQTSTLNNPPYVLLNAMSNLRATHLVEGHRISELLSGMLNRNPALTDSVIPKESDRLFAACYDHPGETGSCNSCDERHLIVRKNRAGLSPQIHYGQIASITRVLKNGAKRDEIARRLGGTLCFEMEAAGLMDNFPCLVIRGISDYADSHKNDHWQGYAAATAAAYAKELLSVITPRQVTTEREASQLYA</sequence>
<keyword evidence="2" id="KW-0472">Membrane</keyword>
<dbReference type="InterPro" id="IPR035994">
    <property type="entry name" value="Nucleoside_phosphorylase_sf"/>
</dbReference>
<dbReference type="AlphaFoldDB" id="A0A0U5GRC9"/>
<gene>
    <name evidence="4" type="ORF">ASPCAL08836</name>
</gene>
<dbReference type="Gene3D" id="3.40.50.1580">
    <property type="entry name" value="Nucleoside phosphorylase domain"/>
    <property type="match status" value="1"/>
</dbReference>
<dbReference type="Proteomes" id="UP000054771">
    <property type="component" value="Unassembled WGS sequence"/>
</dbReference>
<feature type="transmembrane region" description="Helical" evidence="2">
    <location>
        <begin position="176"/>
        <end position="195"/>
    </location>
</feature>